<dbReference type="Pfam" id="PF24740">
    <property type="entry name" value="DUF7691"/>
    <property type="match status" value="1"/>
</dbReference>
<keyword evidence="3" id="KW-1185">Reference proteome</keyword>
<reference evidence="2 3" key="1">
    <citation type="journal article" date="2015" name="Genome Announc.">
        <title>Draft Genome of the Euendolithic (true boring) Cyanobacterium Mastigocoleus testarum strain BC008.</title>
        <authorList>
            <person name="Guida B.S."/>
            <person name="Garcia-Pichel F."/>
        </authorList>
    </citation>
    <scope>NUCLEOTIDE SEQUENCE [LARGE SCALE GENOMIC DNA]</scope>
    <source>
        <strain evidence="2 3">BC008</strain>
    </source>
</reference>
<protein>
    <recommendedName>
        <fullName evidence="1">DUF7691 domain-containing protein</fullName>
    </recommendedName>
</protein>
<feature type="domain" description="DUF7691" evidence="1">
    <location>
        <begin position="5"/>
        <end position="206"/>
    </location>
</feature>
<dbReference type="RefSeq" id="WP_027843016.1">
    <property type="nucleotide sequence ID" value="NZ_LMTZ01000016.1"/>
</dbReference>
<evidence type="ECO:0000259" key="1">
    <source>
        <dbReference type="Pfam" id="PF24740"/>
    </source>
</evidence>
<gene>
    <name evidence="2" type="ORF">BC008_04890</name>
</gene>
<organism evidence="2 3">
    <name type="scientific">Mastigocoleus testarum BC008</name>
    <dbReference type="NCBI Taxonomy" id="371196"/>
    <lineage>
        <taxon>Bacteria</taxon>
        <taxon>Bacillati</taxon>
        <taxon>Cyanobacteriota</taxon>
        <taxon>Cyanophyceae</taxon>
        <taxon>Nostocales</taxon>
        <taxon>Hapalosiphonaceae</taxon>
        <taxon>Mastigocoleus</taxon>
    </lineage>
</organism>
<comment type="caution">
    <text evidence="2">The sequence shown here is derived from an EMBL/GenBank/DDBJ whole genome shotgun (WGS) entry which is preliminary data.</text>
</comment>
<sequence length="206" mass="23508">MLDLSCGLIVYAINIDELASIYGSGDQKLISWVQQRCHKRIVKYNREFSLLIEHGAPSLLEALEEIIRGETLNQKYGAIYAYAIELYCEVFQQDFLNNAPFYPCSYKWLQEVDFALEELGIVKEFRLVKLIDGSLPLPIPSVQNFPAFGYITNNIAYQAFEEIKNQDYIGADNTITEAIGTIKQWLNYVGKRFDSLAPVGLVGFYH</sequence>
<dbReference type="OrthoDB" id="3476150at2"/>
<dbReference type="InterPro" id="IPR056108">
    <property type="entry name" value="DUF7691"/>
</dbReference>
<evidence type="ECO:0000313" key="2">
    <source>
        <dbReference type="EMBL" id="KST69644.1"/>
    </source>
</evidence>
<dbReference type="AlphaFoldDB" id="A0A0V7ZYH7"/>
<dbReference type="EMBL" id="LMTZ01000016">
    <property type="protein sequence ID" value="KST69644.1"/>
    <property type="molecule type" value="Genomic_DNA"/>
</dbReference>
<dbReference type="Proteomes" id="UP000053372">
    <property type="component" value="Unassembled WGS sequence"/>
</dbReference>
<name>A0A0V7ZYH7_9CYAN</name>
<accession>A0A0V7ZYH7</accession>
<evidence type="ECO:0000313" key="3">
    <source>
        <dbReference type="Proteomes" id="UP000053372"/>
    </source>
</evidence>
<proteinExistence type="predicted"/>